<evidence type="ECO:0000256" key="2">
    <source>
        <dbReference type="ARBA" id="ARBA00009298"/>
    </source>
</evidence>
<keyword evidence="4 7" id="KW-0812">Transmembrane</keyword>
<proteinExistence type="inferred from homology"/>
<evidence type="ECO:0000256" key="4">
    <source>
        <dbReference type="ARBA" id="ARBA00022692"/>
    </source>
</evidence>
<evidence type="ECO:0000259" key="8">
    <source>
        <dbReference type="Pfam" id="PF02308"/>
    </source>
</evidence>
<gene>
    <name evidence="9" type="ORF">QOZ88_09440</name>
</gene>
<evidence type="ECO:0000313" key="10">
    <source>
        <dbReference type="Proteomes" id="UP001233673"/>
    </source>
</evidence>
<dbReference type="Pfam" id="PF02308">
    <property type="entry name" value="MgtC"/>
    <property type="match status" value="1"/>
</dbReference>
<evidence type="ECO:0000256" key="5">
    <source>
        <dbReference type="ARBA" id="ARBA00022989"/>
    </source>
</evidence>
<keyword evidence="6 7" id="KW-0472">Membrane</keyword>
<dbReference type="InterPro" id="IPR003416">
    <property type="entry name" value="MgtC/SapB/SrpB/YhiD_fam"/>
</dbReference>
<evidence type="ECO:0000256" key="1">
    <source>
        <dbReference type="ARBA" id="ARBA00004651"/>
    </source>
</evidence>
<evidence type="ECO:0000256" key="3">
    <source>
        <dbReference type="ARBA" id="ARBA00022475"/>
    </source>
</evidence>
<dbReference type="RefSeq" id="WP_305999528.1">
    <property type="nucleotide sequence ID" value="NZ_JASNFN010000009.1"/>
</dbReference>
<accession>A0ABT9IBB5</accession>
<keyword evidence="5 7" id="KW-1133">Transmembrane helix</keyword>
<reference evidence="10" key="1">
    <citation type="submission" date="2023-05" db="EMBL/GenBank/DDBJ databases">
        <title>Draft genome of Pseudofrankia sp. BMG5.37.</title>
        <authorList>
            <person name="Gtari M."/>
            <person name="Ghodhbane F."/>
            <person name="Sbissi I."/>
        </authorList>
    </citation>
    <scope>NUCLEOTIDE SEQUENCE [LARGE SCALE GENOMIC DNA]</scope>
    <source>
        <strain evidence="10">BMG 814</strain>
    </source>
</reference>
<sequence>MEVLLAEATGQSWDRLADLGVAFALSALIGFERELRHKAAGLRTLTIVGFAAALFMVISRAEFGDSRIAAQVVSGLGFIGGGLIFVRRDAVRGLTTAAVVWLTAAVGMAAGAGLWAYAAVATAGHLLIAYAFTPLARRLSGRAAQAYPLVLTYRDGEGVLRRALAECTQQDFTVRDLATSLETEQRSGVPQATVRLTLEGAGPVTALAARLADLDGVLAVSAGQQDEDAD</sequence>
<dbReference type="PANTHER" id="PTHR33778">
    <property type="entry name" value="PROTEIN MGTC"/>
    <property type="match status" value="1"/>
</dbReference>
<protein>
    <submittedName>
        <fullName evidence="9">MgtC/SapB family protein</fullName>
    </submittedName>
</protein>
<feature type="transmembrane region" description="Helical" evidence="7">
    <location>
        <begin position="93"/>
        <end position="110"/>
    </location>
</feature>
<dbReference type="InterPro" id="IPR049177">
    <property type="entry name" value="MgtC_SapB_SrpB_YhiD_N"/>
</dbReference>
<feature type="domain" description="MgtC/SapB/SrpB/YhiD N-terminal" evidence="8">
    <location>
        <begin position="19"/>
        <end position="137"/>
    </location>
</feature>
<dbReference type="PANTHER" id="PTHR33778:SF1">
    <property type="entry name" value="MAGNESIUM TRANSPORTER YHID-RELATED"/>
    <property type="match status" value="1"/>
</dbReference>
<dbReference type="PRINTS" id="PR01837">
    <property type="entry name" value="MGTCSAPBPROT"/>
</dbReference>
<feature type="transmembrane region" description="Helical" evidence="7">
    <location>
        <begin position="67"/>
        <end position="86"/>
    </location>
</feature>
<keyword evidence="3" id="KW-1003">Cell membrane</keyword>
<dbReference type="Proteomes" id="UP001233673">
    <property type="component" value="Unassembled WGS sequence"/>
</dbReference>
<evidence type="ECO:0000256" key="6">
    <source>
        <dbReference type="ARBA" id="ARBA00023136"/>
    </source>
</evidence>
<feature type="transmembrane region" description="Helical" evidence="7">
    <location>
        <begin position="12"/>
        <end position="30"/>
    </location>
</feature>
<dbReference type="EMBL" id="JASNFN010000009">
    <property type="protein sequence ID" value="MDP5182864.1"/>
    <property type="molecule type" value="Genomic_DNA"/>
</dbReference>
<evidence type="ECO:0000256" key="7">
    <source>
        <dbReference type="SAM" id="Phobius"/>
    </source>
</evidence>
<comment type="subcellular location">
    <subcellularLocation>
        <location evidence="1">Cell membrane</location>
        <topology evidence="1">Multi-pass membrane protein</topology>
    </subcellularLocation>
</comment>
<evidence type="ECO:0000313" key="9">
    <source>
        <dbReference type="EMBL" id="MDP5182864.1"/>
    </source>
</evidence>
<keyword evidence="10" id="KW-1185">Reference proteome</keyword>
<comment type="similarity">
    <text evidence="2">Belongs to the MgtC/SapB family.</text>
</comment>
<feature type="transmembrane region" description="Helical" evidence="7">
    <location>
        <begin position="42"/>
        <end position="61"/>
    </location>
</feature>
<comment type="caution">
    <text evidence="9">The sequence shown here is derived from an EMBL/GenBank/DDBJ whole genome shotgun (WGS) entry which is preliminary data.</text>
</comment>
<organism evidence="9 10">
    <name type="scientific">Blastococcus carthaginiensis</name>
    <dbReference type="NCBI Taxonomy" id="3050034"/>
    <lineage>
        <taxon>Bacteria</taxon>
        <taxon>Bacillati</taxon>
        <taxon>Actinomycetota</taxon>
        <taxon>Actinomycetes</taxon>
        <taxon>Geodermatophilales</taxon>
        <taxon>Geodermatophilaceae</taxon>
        <taxon>Blastococcus</taxon>
    </lineage>
</organism>
<name>A0ABT9IBB5_9ACTN</name>